<reference evidence="1 2" key="1">
    <citation type="submission" date="2023-08" db="EMBL/GenBank/DDBJ databases">
        <title>Black Yeasts Isolated from many extreme environments.</title>
        <authorList>
            <person name="Coleine C."/>
            <person name="Stajich J.E."/>
            <person name="Selbmann L."/>
        </authorList>
    </citation>
    <scope>NUCLEOTIDE SEQUENCE [LARGE SCALE GENOMIC DNA]</scope>
    <source>
        <strain evidence="1 2">CCFEE 5935</strain>
    </source>
</reference>
<dbReference type="PANTHER" id="PTHR47843">
    <property type="entry name" value="BTB DOMAIN-CONTAINING PROTEIN-RELATED"/>
    <property type="match status" value="1"/>
</dbReference>
<dbReference type="EMBL" id="JAVRRT010000016">
    <property type="protein sequence ID" value="KAK5165472.1"/>
    <property type="molecule type" value="Genomic_DNA"/>
</dbReference>
<organism evidence="1 2">
    <name type="scientific">Saxophila tyrrhenica</name>
    <dbReference type="NCBI Taxonomy" id="1690608"/>
    <lineage>
        <taxon>Eukaryota</taxon>
        <taxon>Fungi</taxon>
        <taxon>Dikarya</taxon>
        <taxon>Ascomycota</taxon>
        <taxon>Pezizomycotina</taxon>
        <taxon>Dothideomycetes</taxon>
        <taxon>Dothideomycetidae</taxon>
        <taxon>Mycosphaerellales</taxon>
        <taxon>Extremaceae</taxon>
        <taxon>Saxophila</taxon>
    </lineage>
</organism>
<dbReference type="SUPFAM" id="SSF54695">
    <property type="entry name" value="POZ domain"/>
    <property type="match status" value="1"/>
</dbReference>
<comment type="caution">
    <text evidence="1">The sequence shown here is derived from an EMBL/GenBank/DDBJ whole genome shotgun (WGS) entry which is preliminary data.</text>
</comment>
<name>A0AAV9P372_9PEZI</name>
<dbReference type="PANTHER" id="PTHR47843:SF5">
    <property type="entry name" value="BTB_POZ DOMAIN PROTEIN"/>
    <property type="match status" value="1"/>
</dbReference>
<evidence type="ECO:0000313" key="2">
    <source>
        <dbReference type="Proteomes" id="UP001337655"/>
    </source>
</evidence>
<evidence type="ECO:0008006" key="3">
    <source>
        <dbReference type="Google" id="ProtNLM"/>
    </source>
</evidence>
<dbReference type="Proteomes" id="UP001337655">
    <property type="component" value="Unassembled WGS sequence"/>
</dbReference>
<sequence length="353" mass="40216">MAGVARLYNSPEFSDLTIRSKGHEWPEAQDNIVELYDDDPENVSRMLEWFYHHDYPVPELSDESLSATIHVRVFCLAEKYILTELKNISSSHFAACVQNAWGSEGLTQAMLELCGVPSFINESLRTHVMKAVVENSGILLANRNDDRRRLSFREALGKVVQISTEVDDIASPGEDGDDEELTDGDEEDDVFIIRCKEREWVIPVESHPFNSAIRLYEDDLDIVDLLVELIGTGDYDVRSQGSLSAPEIHARLAVMWHKYCNDSPGCKASEHFDKYTKDWDDRGYLKALQYVYNEDENSTEHLRFMIRDGVVAAAKDVFDLPRLIRETSMAGEFAVDAAYSLCERVFHYANRDV</sequence>
<evidence type="ECO:0000313" key="1">
    <source>
        <dbReference type="EMBL" id="KAK5165472.1"/>
    </source>
</evidence>
<dbReference type="AlphaFoldDB" id="A0AAV9P372"/>
<proteinExistence type="predicted"/>
<keyword evidence="2" id="KW-1185">Reference proteome</keyword>
<dbReference type="GeneID" id="89930333"/>
<dbReference type="Gene3D" id="3.30.710.10">
    <property type="entry name" value="Potassium Channel Kv1.1, Chain A"/>
    <property type="match status" value="1"/>
</dbReference>
<dbReference type="InterPro" id="IPR011333">
    <property type="entry name" value="SKP1/BTB/POZ_sf"/>
</dbReference>
<gene>
    <name evidence="1" type="ORF">LTR77_009001</name>
</gene>
<dbReference type="RefSeq" id="XP_064655556.1">
    <property type="nucleotide sequence ID" value="XM_064806230.1"/>
</dbReference>
<protein>
    <recommendedName>
        <fullName evidence="3">BTB domain-containing protein</fullName>
    </recommendedName>
</protein>
<accession>A0AAV9P372</accession>